<reference evidence="1 2" key="1">
    <citation type="submission" date="2020-08" db="EMBL/GenBank/DDBJ databases">
        <title>Plant Genome Project.</title>
        <authorList>
            <person name="Zhang R.-G."/>
        </authorList>
    </citation>
    <scope>NUCLEOTIDE SEQUENCE [LARGE SCALE GENOMIC DNA]</scope>
    <source>
        <tissue evidence="1">Rhizome</tissue>
    </source>
</reference>
<sequence>MLYLEWRAKHRPAENDQYLDEYQLKVVLEVSIEMLVMVNEDNVTRWIDYVVYDKIFFERIGSIGNEFGSNSDINIGAKKSGDFGHVFQSFDEVNELSKRLKEMGEFNVVAIDSGVENDTRNSQVFAHEFRGGFRATLRDLESLRVYGELEEVKSFAAFTNLESFATQLAAQEAGEEGEPDLRIEC</sequence>
<name>A0A8J5HD07_ZINOF</name>
<evidence type="ECO:0000313" key="1">
    <source>
        <dbReference type="EMBL" id="KAG6524528.1"/>
    </source>
</evidence>
<dbReference type="AlphaFoldDB" id="A0A8J5HD07"/>
<organism evidence="1 2">
    <name type="scientific">Zingiber officinale</name>
    <name type="common">Ginger</name>
    <name type="synonym">Amomum zingiber</name>
    <dbReference type="NCBI Taxonomy" id="94328"/>
    <lineage>
        <taxon>Eukaryota</taxon>
        <taxon>Viridiplantae</taxon>
        <taxon>Streptophyta</taxon>
        <taxon>Embryophyta</taxon>
        <taxon>Tracheophyta</taxon>
        <taxon>Spermatophyta</taxon>
        <taxon>Magnoliopsida</taxon>
        <taxon>Liliopsida</taxon>
        <taxon>Zingiberales</taxon>
        <taxon>Zingiberaceae</taxon>
        <taxon>Zingiber</taxon>
    </lineage>
</organism>
<proteinExistence type="predicted"/>
<evidence type="ECO:0000313" key="2">
    <source>
        <dbReference type="Proteomes" id="UP000734854"/>
    </source>
</evidence>
<comment type="caution">
    <text evidence="1">The sequence shown here is derived from an EMBL/GenBank/DDBJ whole genome shotgun (WGS) entry which is preliminary data.</text>
</comment>
<dbReference type="Proteomes" id="UP000734854">
    <property type="component" value="Unassembled WGS sequence"/>
</dbReference>
<gene>
    <name evidence="1" type="ORF">ZIOFF_014440</name>
</gene>
<accession>A0A8J5HD07</accession>
<keyword evidence="2" id="KW-1185">Reference proteome</keyword>
<protein>
    <submittedName>
        <fullName evidence="1">Uncharacterized protein</fullName>
    </submittedName>
</protein>
<dbReference type="EMBL" id="JACMSC010000004">
    <property type="protein sequence ID" value="KAG6524528.1"/>
    <property type="molecule type" value="Genomic_DNA"/>
</dbReference>